<proteinExistence type="predicted"/>
<evidence type="ECO:0000313" key="1">
    <source>
        <dbReference type="EMBL" id="WAJ71823.1"/>
    </source>
</evidence>
<dbReference type="Proteomes" id="UP001163726">
    <property type="component" value="Plasmid pCadTS8_1"/>
</dbReference>
<geneLocation type="plasmid" evidence="1 2">
    <name>pCadTS8_1</name>
</geneLocation>
<organism evidence="1 2">
    <name type="scientific">Catenovulum adriaticum</name>
    <dbReference type="NCBI Taxonomy" id="2984846"/>
    <lineage>
        <taxon>Bacteria</taxon>
        <taxon>Pseudomonadati</taxon>
        <taxon>Pseudomonadota</taxon>
        <taxon>Gammaproteobacteria</taxon>
        <taxon>Alteromonadales</taxon>
        <taxon>Alteromonadaceae</taxon>
        <taxon>Catenovulum</taxon>
    </lineage>
</organism>
<accession>A0ABY7AQJ5</accession>
<dbReference type="InterPro" id="IPR006311">
    <property type="entry name" value="TAT_signal"/>
</dbReference>
<dbReference type="InterPro" id="IPR027056">
    <property type="entry name" value="Gluconate_2DH_su3"/>
</dbReference>
<keyword evidence="1" id="KW-0614">Plasmid</keyword>
<dbReference type="PROSITE" id="PS51318">
    <property type="entry name" value="TAT"/>
    <property type="match status" value="1"/>
</dbReference>
<evidence type="ECO:0000313" key="2">
    <source>
        <dbReference type="Proteomes" id="UP001163726"/>
    </source>
</evidence>
<protein>
    <submittedName>
        <fullName evidence="1">Gluconate 2-dehydrogenase subunit 3 family protein</fullName>
    </submittedName>
</protein>
<gene>
    <name evidence="1" type="ORF">OLW01_15925</name>
</gene>
<dbReference type="Pfam" id="PF13618">
    <property type="entry name" value="Gluconate_2-dh3"/>
    <property type="match status" value="1"/>
</dbReference>
<dbReference type="EMBL" id="CP109966">
    <property type="protein sequence ID" value="WAJ71823.1"/>
    <property type="molecule type" value="Genomic_DNA"/>
</dbReference>
<keyword evidence="2" id="KW-1185">Reference proteome</keyword>
<sequence>MTNSISRRALIQRVIAGAGLGFASLSSSNIAIAQEMILASNSQSDFFSTRQSKTLKSFCDCLLPTTDTPGAVDVGVPDFIALLCQNYMQKHELDLVLSAIRSIDEASLLTFKKAFFELSQTMQTKLLVDFKNQGKTKIKQITKLRQLVLLGYFTSEKVGREVTVYLPIPGEYDPCMPLNENQGRAWTI</sequence>
<name>A0ABY7AQJ5_9ALTE</name>
<reference evidence="1" key="1">
    <citation type="submission" date="2022-10" db="EMBL/GenBank/DDBJ databases">
        <title>Catenovulum adriacola sp. nov. isolated in the Harbour of Susak.</title>
        <authorList>
            <person name="Schoch T."/>
            <person name="Reich S.J."/>
            <person name="Stoeferle S."/>
            <person name="Flaiz M."/>
            <person name="Kazda M."/>
            <person name="Riedel C.U."/>
            <person name="Duerre P."/>
        </authorList>
    </citation>
    <scope>NUCLEOTIDE SEQUENCE</scope>
    <source>
        <strain evidence="1">TS8</strain>
        <plasmid evidence="1">pCadTS8_1</plasmid>
    </source>
</reference>
<dbReference type="RefSeq" id="WP_268076545.1">
    <property type="nucleotide sequence ID" value="NZ_CP109966.1"/>
</dbReference>